<dbReference type="Proteomes" id="UP001603857">
    <property type="component" value="Unassembled WGS sequence"/>
</dbReference>
<evidence type="ECO:0000256" key="2">
    <source>
        <dbReference type="SAM" id="SignalP"/>
    </source>
</evidence>
<dbReference type="AlphaFoldDB" id="A0ABD1L3C9"/>
<gene>
    <name evidence="3" type="ORF">Fmac_031904</name>
</gene>
<protein>
    <submittedName>
        <fullName evidence="3">Uncharacterized protein</fullName>
    </submittedName>
</protein>
<comment type="caution">
    <text evidence="3">The sequence shown here is derived from an EMBL/GenBank/DDBJ whole genome shotgun (WGS) entry which is preliminary data.</text>
</comment>
<keyword evidence="4" id="KW-1185">Reference proteome</keyword>
<sequence>MANSSSKILSIVLFLTLISQGRYSQCSLHDLSITQRQTGAKFEGKAEWSVTITNKCPCVQKNVILNCIGFQSAKTIDPSIFRRVSSQSCLVNAGQPVYADAIKFNYVWDHSFPLNPLSSEISCS</sequence>
<dbReference type="EMBL" id="JBGMDY010000011">
    <property type="protein sequence ID" value="KAL2318028.1"/>
    <property type="molecule type" value="Genomic_DNA"/>
</dbReference>
<dbReference type="InterPro" id="IPR040361">
    <property type="entry name" value="TPD1"/>
</dbReference>
<organism evidence="3 4">
    <name type="scientific">Flemingia macrophylla</name>
    <dbReference type="NCBI Taxonomy" id="520843"/>
    <lineage>
        <taxon>Eukaryota</taxon>
        <taxon>Viridiplantae</taxon>
        <taxon>Streptophyta</taxon>
        <taxon>Embryophyta</taxon>
        <taxon>Tracheophyta</taxon>
        <taxon>Spermatophyta</taxon>
        <taxon>Magnoliopsida</taxon>
        <taxon>eudicotyledons</taxon>
        <taxon>Gunneridae</taxon>
        <taxon>Pentapetalae</taxon>
        <taxon>rosids</taxon>
        <taxon>fabids</taxon>
        <taxon>Fabales</taxon>
        <taxon>Fabaceae</taxon>
        <taxon>Papilionoideae</taxon>
        <taxon>50 kb inversion clade</taxon>
        <taxon>NPAAA clade</taxon>
        <taxon>indigoferoid/millettioid clade</taxon>
        <taxon>Phaseoleae</taxon>
        <taxon>Flemingia</taxon>
    </lineage>
</organism>
<dbReference type="PANTHER" id="PTHR33184">
    <property type="entry name" value="PROTEIN TAPETUM DETERMINANT 1-LIKE-RELATED"/>
    <property type="match status" value="1"/>
</dbReference>
<name>A0ABD1L3C9_9FABA</name>
<dbReference type="Pfam" id="PF24068">
    <property type="entry name" value="TPD1_C"/>
    <property type="match status" value="1"/>
</dbReference>
<accession>A0ABD1L3C9</accession>
<reference evidence="3 4" key="1">
    <citation type="submission" date="2024-08" db="EMBL/GenBank/DDBJ databases">
        <title>Insights into the chromosomal genome structure of Flemingia macrophylla.</title>
        <authorList>
            <person name="Ding Y."/>
            <person name="Zhao Y."/>
            <person name="Bi W."/>
            <person name="Wu M."/>
            <person name="Zhao G."/>
            <person name="Gong Y."/>
            <person name="Li W."/>
            <person name="Zhang P."/>
        </authorList>
    </citation>
    <scope>NUCLEOTIDE SEQUENCE [LARGE SCALE GENOMIC DNA]</scope>
    <source>
        <strain evidence="3">DYQJB</strain>
        <tissue evidence="3">Leaf</tissue>
    </source>
</reference>
<keyword evidence="1 2" id="KW-0732">Signal</keyword>
<evidence type="ECO:0000256" key="1">
    <source>
        <dbReference type="ARBA" id="ARBA00022729"/>
    </source>
</evidence>
<evidence type="ECO:0000313" key="4">
    <source>
        <dbReference type="Proteomes" id="UP001603857"/>
    </source>
</evidence>
<evidence type="ECO:0000313" key="3">
    <source>
        <dbReference type="EMBL" id="KAL2318028.1"/>
    </source>
</evidence>
<proteinExistence type="predicted"/>
<feature type="chain" id="PRO_5044835655" evidence="2">
    <location>
        <begin position="22"/>
        <end position="124"/>
    </location>
</feature>
<feature type="signal peptide" evidence="2">
    <location>
        <begin position="1"/>
        <end position="21"/>
    </location>
</feature>
<dbReference type="PANTHER" id="PTHR33184:SF64">
    <property type="entry name" value="BETA-1,3-N-ACETYLGLUCOSAMINYLTRANSFERASE FAMILY PROTEIN"/>
    <property type="match status" value="1"/>
</dbReference>